<accession>A0A562IL26</accession>
<sequence length="41" mass="4394">MHRYLFIAVLCFAAGYITGLVEGLSKSEQLTAIAAQQHNAG</sequence>
<name>A0A562IL26_9GAMM</name>
<dbReference type="Proteomes" id="UP000319627">
    <property type="component" value="Unassembled WGS sequence"/>
</dbReference>
<dbReference type="AlphaFoldDB" id="A0A562IL26"/>
<protein>
    <submittedName>
        <fullName evidence="1">Uncharacterized protein</fullName>
    </submittedName>
</protein>
<dbReference type="EMBL" id="VLKG01000005">
    <property type="protein sequence ID" value="TWH71304.1"/>
    <property type="molecule type" value="Genomic_DNA"/>
</dbReference>
<evidence type="ECO:0000313" key="2">
    <source>
        <dbReference type="Proteomes" id="UP000319627"/>
    </source>
</evidence>
<reference evidence="1 2" key="1">
    <citation type="submission" date="2019-07" db="EMBL/GenBank/DDBJ databases">
        <title>Genomic Encyclopedia of Type Strains, Phase I: the one thousand microbial genomes (KMG-I) project.</title>
        <authorList>
            <person name="Kyrpides N."/>
        </authorList>
    </citation>
    <scope>NUCLEOTIDE SEQUENCE [LARGE SCALE GENOMIC DNA]</scope>
    <source>
        <strain evidence="1 2">DSM 375</strain>
    </source>
</reference>
<dbReference type="RefSeq" id="WP_281284839.1">
    <property type="nucleotide sequence ID" value="NZ_VLKG01000005.1"/>
</dbReference>
<organism evidence="1 2">
    <name type="scientific">Azomonas agilis</name>
    <dbReference type="NCBI Taxonomy" id="116849"/>
    <lineage>
        <taxon>Bacteria</taxon>
        <taxon>Pseudomonadati</taxon>
        <taxon>Pseudomonadota</taxon>
        <taxon>Gammaproteobacteria</taxon>
        <taxon>Pseudomonadales</taxon>
        <taxon>Pseudomonadaceae</taxon>
        <taxon>Azomonas</taxon>
    </lineage>
</organism>
<keyword evidence="2" id="KW-1185">Reference proteome</keyword>
<gene>
    <name evidence="1" type="ORF">LX59_01587</name>
</gene>
<comment type="caution">
    <text evidence="1">The sequence shown here is derived from an EMBL/GenBank/DDBJ whole genome shotgun (WGS) entry which is preliminary data.</text>
</comment>
<proteinExistence type="predicted"/>
<evidence type="ECO:0000313" key="1">
    <source>
        <dbReference type="EMBL" id="TWH71304.1"/>
    </source>
</evidence>